<evidence type="ECO:0000313" key="3">
    <source>
        <dbReference type="Proteomes" id="UP000812287"/>
    </source>
</evidence>
<proteinExistence type="predicted"/>
<accession>A0A9P8AW01</accession>
<evidence type="ECO:0000313" key="2">
    <source>
        <dbReference type="EMBL" id="KAG7450063.1"/>
    </source>
</evidence>
<feature type="region of interest" description="Disordered" evidence="1">
    <location>
        <begin position="217"/>
        <end position="238"/>
    </location>
</feature>
<dbReference type="EMBL" id="MU250527">
    <property type="protein sequence ID" value="KAG7450063.1"/>
    <property type="molecule type" value="Genomic_DNA"/>
</dbReference>
<protein>
    <submittedName>
        <fullName evidence="2">Uncharacterized protein</fullName>
    </submittedName>
</protein>
<dbReference type="AlphaFoldDB" id="A0A9P8AW01"/>
<name>A0A9P8AW01_9AGAR</name>
<reference evidence="2" key="1">
    <citation type="submission" date="2020-11" db="EMBL/GenBank/DDBJ databases">
        <title>Adaptations for nitrogen fixation in a non-lichenized fungal sporocarp promotes dispersal by wood-feeding termites.</title>
        <authorList>
            <consortium name="DOE Joint Genome Institute"/>
            <person name="Koch R.A."/>
            <person name="Yoon G."/>
            <person name="Arayal U."/>
            <person name="Lail K."/>
            <person name="Amirebrahimi M."/>
            <person name="Labutti K."/>
            <person name="Lipzen A."/>
            <person name="Riley R."/>
            <person name="Barry K."/>
            <person name="Henrissat B."/>
            <person name="Grigoriev I.V."/>
            <person name="Herr J.R."/>
            <person name="Aime M.C."/>
        </authorList>
    </citation>
    <scope>NUCLEOTIDE SEQUENCE</scope>
    <source>
        <strain evidence="2">MCA 3950</strain>
    </source>
</reference>
<keyword evidence="3" id="KW-1185">Reference proteome</keyword>
<dbReference type="OrthoDB" id="3041551at2759"/>
<dbReference type="GeneID" id="66099132"/>
<dbReference type="RefSeq" id="XP_043043563.1">
    <property type="nucleotide sequence ID" value="XM_043176845.1"/>
</dbReference>
<evidence type="ECO:0000256" key="1">
    <source>
        <dbReference type="SAM" id="MobiDB-lite"/>
    </source>
</evidence>
<comment type="caution">
    <text evidence="2">The sequence shown here is derived from an EMBL/GenBank/DDBJ whole genome shotgun (WGS) entry which is preliminary data.</text>
</comment>
<gene>
    <name evidence="2" type="ORF">BT62DRAFT_1002401</name>
</gene>
<dbReference type="Proteomes" id="UP000812287">
    <property type="component" value="Unassembled WGS sequence"/>
</dbReference>
<organism evidence="2 3">
    <name type="scientific">Guyanagaster necrorhizus</name>
    <dbReference type="NCBI Taxonomy" id="856835"/>
    <lineage>
        <taxon>Eukaryota</taxon>
        <taxon>Fungi</taxon>
        <taxon>Dikarya</taxon>
        <taxon>Basidiomycota</taxon>
        <taxon>Agaricomycotina</taxon>
        <taxon>Agaricomycetes</taxon>
        <taxon>Agaricomycetidae</taxon>
        <taxon>Agaricales</taxon>
        <taxon>Marasmiineae</taxon>
        <taxon>Physalacriaceae</taxon>
        <taxon>Guyanagaster</taxon>
    </lineage>
</organism>
<sequence>MAYIDLEPFIYVESAAIEPENNDDGCPSTDAPVGRGCLHSSRPLVETGLSSSVTKPSSARAAVQRYHSCDSGTGTLRWDHLYYGNGTDMHCSAVGLRLEALPLYLSFCKSHLPVLSIMPLEFCRRRHTTHHNEAANVDAMPPHPVLSPTPASPTISELALDPKSFQRMISPTFSSDSAQSSAKSLTDLVLDNDIYDAILASSMKHAKLSIESNNLMPPPSSALLAPPNTPAVAEERKN</sequence>